<dbReference type="InterPro" id="IPR014105">
    <property type="entry name" value="Carotenoid/retinoid_OxRdtase"/>
</dbReference>
<dbReference type="Gene3D" id="3.50.50.60">
    <property type="entry name" value="FAD/NAD(P)-binding domain"/>
    <property type="match status" value="2"/>
</dbReference>
<evidence type="ECO:0000313" key="12">
    <source>
        <dbReference type="EMBL" id="AIC07010.1"/>
    </source>
</evidence>
<dbReference type="FunFam" id="3.50.50.60:FF:000171">
    <property type="entry name" value="zeta-carotene-forming phytoene desaturase"/>
    <property type="match status" value="1"/>
</dbReference>
<dbReference type="AlphaFoldDB" id="A0A060GS52"/>
<proteinExistence type="inferred from homology"/>
<evidence type="ECO:0000256" key="2">
    <source>
        <dbReference type="ARBA" id="ARBA00004829"/>
    </source>
</evidence>
<dbReference type="EMBL" id="KJ468786">
    <property type="protein sequence ID" value="AIC07010.1"/>
    <property type="molecule type" value="Genomic_DNA"/>
</dbReference>
<evidence type="ECO:0000256" key="5">
    <source>
        <dbReference type="ARBA" id="ARBA00022746"/>
    </source>
</evidence>
<comment type="cofactor">
    <cofactor evidence="1">
        <name>NAD(+)</name>
        <dbReference type="ChEBI" id="CHEBI:57540"/>
    </cofactor>
</comment>
<dbReference type="InterPro" id="IPR002937">
    <property type="entry name" value="Amino_oxidase"/>
</dbReference>
<evidence type="ECO:0000256" key="7">
    <source>
        <dbReference type="ARBA" id="ARBA00034551"/>
    </source>
</evidence>
<evidence type="ECO:0000256" key="6">
    <source>
        <dbReference type="ARBA" id="ARBA00023002"/>
    </source>
</evidence>
<keyword evidence="10" id="KW-0472">Membrane</keyword>
<feature type="transmembrane region" description="Helical" evidence="10">
    <location>
        <begin position="574"/>
        <end position="598"/>
    </location>
</feature>
<keyword evidence="10" id="KW-1133">Transmembrane helix</keyword>
<dbReference type="Pfam" id="PF01593">
    <property type="entry name" value="Amino_oxidase"/>
    <property type="match status" value="1"/>
</dbReference>
<keyword evidence="5 8" id="KW-0125">Carotenoid biosynthesis</keyword>
<dbReference type="PANTHER" id="PTHR43734:SF1">
    <property type="entry name" value="PHYTOENE DESATURASE"/>
    <property type="match status" value="1"/>
</dbReference>
<dbReference type="GO" id="GO:0016166">
    <property type="term" value="F:phytoene dehydrogenase activity"/>
    <property type="evidence" value="ECO:0007669"/>
    <property type="project" value="UniProtKB-ARBA"/>
</dbReference>
<dbReference type="PRINTS" id="PR00419">
    <property type="entry name" value="ADXRDTASE"/>
</dbReference>
<evidence type="ECO:0000256" key="4">
    <source>
        <dbReference type="ARBA" id="ARBA00013293"/>
    </source>
</evidence>
<feature type="domain" description="Amine oxidase" evidence="11">
    <location>
        <begin position="79"/>
        <end position="558"/>
    </location>
</feature>
<evidence type="ECO:0000256" key="1">
    <source>
        <dbReference type="ARBA" id="ARBA00001911"/>
    </source>
</evidence>
<keyword evidence="6 8" id="KW-0560">Oxidoreductase</keyword>
<reference evidence="12" key="1">
    <citation type="journal article" date="2014" name="Curr. Biol.">
        <title>A rhodopsin-guanylyl cyclase gene fusion functions in visual perception in a fungus.</title>
        <authorList>
            <person name="Avelar G.M."/>
            <person name="Schumacher R.I."/>
            <person name="Zaini P.A."/>
            <person name="Leonard G."/>
            <person name="Richards T.A."/>
            <person name="Gomes S.L."/>
        </authorList>
    </citation>
    <scope>NUCLEOTIDE SEQUENCE</scope>
</reference>
<dbReference type="SUPFAM" id="SSF51905">
    <property type="entry name" value="FAD/NAD(P)-binding domain"/>
    <property type="match status" value="1"/>
</dbReference>
<feature type="region of interest" description="Disordered" evidence="9">
    <location>
        <begin position="35"/>
        <end position="64"/>
    </location>
</feature>
<keyword evidence="10" id="KW-0812">Transmembrane</keyword>
<dbReference type="NCBIfam" id="TIGR02734">
    <property type="entry name" value="crtI_fam"/>
    <property type="match status" value="1"/>
</dbReference>
<evidence type="ECO:0000259" key="11">
    <source>
        <dbReference type="Pfam" id="PF01593"/>
    </source>
</evidence>
<sequence>MSTSDEREPPADHVHGPRYLEWAARRAAAGQLSLAPSFRAGPRSSRASQQQQRAAASPKVAPASNEGKGLRVAVIGAGIGGVATAARLANAGFKVDVYEKNDFSGGRLSIIEKGGFRFDQGPSLYLMPKIFAETFADLGENIDDHIQLIRCDPNYRLHFHDGDTLELSSDLAHLRKQLDRYEPGAYEQFFKFQRESHVHYELSVAKVLRKNFVKFTDFFNLANAKMALSLNLHSSLYGRVASYFKNDKLRKAFTFQAMYMGMSPYDAPATYSLLQYTEFAEGIWYPKGGFHQVVDRLEAVAKSRGATFHYGKGVAKVNTSAPGSNVVSGVTLEDGTVVDADLVVCNADLVWAYKNLLPATSYSKRLENKDQTSSSFSFYWGLKRKVPELDGHNVFLAEKYRESFDEIFVDHSLPSEPSFYIHVPSRLDPTAAPAGKDSITVLVPTGCIRPEKRQDFPALLAKARADVLCILEKRLGIPNFADLIEVEVVNTPEIWTQKFNIYNGSILGLSHTVPQVCWFRPSTRHSDYANLFFCGASAHPGTGVPIVLYGARLVAHQIVEAVKSRTLRVVQRDWTWLTFMLAVFAVIAAIAAVVLQFVQ</sequence>
<dbReference type="GO" id="GO:0016117">
    <property type="term" value="P:carotenoid biosynthetic process"/>
    <property type="evidence" value="ECO:0007669"/>
    <property type="project" value="UniProtKB-KW"/>
</dbReference>
<feature type="compositionally biased region" description="Low complexity" evidence="9">
    <location>
        <begin position="43"/>
        <end position="57"/>
    </location>
</feature>
<evidence type="ECO:0000256" key="8">
    <source>
        <dbReference type="RuleBase" id="RU362075"/>
    </source>
</evidence>
<accession>A0A060GS52</accession>
<dbReference type="PROSITE" id="PS00982">
    <property type="entry name" value="PHYTOENE_DH"/>
    <property type="match status" value="1"/>
</dbReference>
<dbReference type="PANTHER" id="PTHR43734">
    <property type="entry name" value="PHYTOENE DESATURASE"/>
    <property type="match status" value="1"/>
</dbReference>
<evidence type="ECO:0000256" key="10">
    <source>
        <dbReference type="SAM" id="Phobius"/>
    </source>
</evidence>
<comment type="similarity">
    <text evidence="3 8">Belongs to the carotenoid/retinoid oxidoreductase family.</text>
</comment>
<dbReference type="InterPro" id="IPR036188">
    <property type="entry name" value="FAD/NAD-bd_sf"/>
</dbReference>
<evidence type="ECO:0000256" key="3">
    <source>
        <dbReference type="ARBA" id="ARBA00006046"/>
    </source>
</evidence>
<name>A0A060GS52_BLAEM</name>
<comment type="pathway">
    <text evidence="2 8">Carotenoid biosynthesis.</text>
</comment>
<protein>
    <recommendedName>
        <fullName evidence="4">Phytoene desaturase</fullName>
    </recommendedName>
    <alternativeName>
        <fullName evidence="7">Phytoene desaturase (3,4-didehydrolycopene-forming)</fullName>
    </alternativeName>
</protein>
<organism evidence="12">
    <name type="scientific">Blastocladiella emersonii</name>
    <name type="common">Aquatic fungus</name>
    <dbReference type="NCBI Taxonomy" id="4808"/>
    <lineage>
        <taxon>Eukaryota</taxon>
        <taxon>Fungi</taxon>
        <taxon>Fungi incertae sedis</taxon>
        <taxon>Blastocladiomycota</taxon>
        <taxon>Blastocladiomycetes</taxon>
        <taxon>Blastocladiales</taxon>
        <taxon>Blastocladiaceae</taxon>
        <taxon>Blastocladiella</taxon>
    </lineage>
</organism>
<dbReference type="InterPro" id="IPR008150">
    <property type="entry name" value="Phytoene_DH_bac_CS"/>
</dbReference>
<evidence type="ECO:0000256" key="9">
    <source>
        <dbReference type="SAM" id="MobiDB-lite"/>
    </source>
</evidence>